<feature type="domain" description="Protein kinase" evidence="6">
    <location>
        <begin position="149"/>
        <end position="413"/>
    </location>
</feature>
<dbReference type="Pfam" id="PF00069">
    <property type="entry name" value="Pkinase"/>
    <property type="match status" value="1"/>
</dbReference>
<dbReference type="InterPro" id="IPR017441">
    <property type="entry name" value="Protein_kinase_ATP_BS"/>
</dbReference>
<dbReference type="GO" id="GO:0004674">
    <property type="term" value="F:protein serine/threonine kinase activity"/>
    <property type="evidence" value="ECO:0007669"/>
    <property type="project" value="UniProtKB-KW"/>
</dbReference>
<dbReference type="PANTHER" id="PTHR44167:SF30">
    <property type="entry name" value="PHOSPHORYLASE KINASE"/>
    <property type="match status" value="1"/>
</dbReference>
<feature type="region of interest" description="Disordered" evidence="5">
    <location>
        <begin position="69"/>
        <end position="94"/>
    </location>
</feature>
<evidence type="ECO:0000256" key="1">
    <source>
        <dbReference type="ARBA" id="ARBA00022741"/>
    </source>
</evidence>
<dbReference type="AlphaFoldDB" id="A0AAV6U814"/>
<evidence type="ECO:0000313" key="8">
    <source>
        <dbReference type="Proteomes" id="UP000827092"/>
    </source>
</evidence>
<dbReference type="Gene3D" id="3.30.200.20">
    <property type="entry name" value="Phosphorylase Kinase, domain 1"/>
    <property type="match status" value="1"/>
</dbReference>
<accession>A0AAV6U814</accession>
<dbReference type="SMART" id="SM00220">
    <property type="entry name" value="S_TKc"/>
    <property type="match status" value="1"/>
</dbReference>
<dbReference type="InterPro" id="IPR000719">
    <property type="entry name" value="Prot_kinase_dom"/>
</dbReference>
<evidence type="ECO:0000256" key="2">
    <source>
        <dbReference type="ARBA" id="ARBA00022840"/>
    </source>
</evidence>
<dbReference type="GO" id="GO:0005634">
    <property type="term" value="C:nucleus"/>
    <property type="evidence" value="ECO:0007669"/>
    <property type="project" value="TreeGrafter"/>
</dbReference>
<dbReference type="InterPro" id="IPR008271">
    <property type="entry name" value="Ser/Thr_kinase_AS"/>
</dbReference>
<dbReference type="PROSITE" id="PS00107">
    <property type="entry name" value="PROTEIN_KINASE_ATP"/>
    <property type="match status" value="1"/>
</dbReference>
<evidence type="ECO:0000256" key="3">
    <source>
        <dbReference type="PROSITE-ProRule" id="PRU10141"/>
    </source>
</evidence>
<keyword evidence="1 3" id="KW-0547">Nucleotide-binding</keyword>
<dbReference type="GO" id="GO:0044773">
    <property type="term" value="P:mitotic DNA damage checkpoint signaling"/>
    <property type="evidence" value="ECO:0007669"/>
    <property type="project" value="TreeGrafter"/>
</dbReference>
<sequence>MVGAVKWIRNQWQKVDGVRKGAKRIFGGKKQKDDRFNLLDQEELEDDLDYDEIGKGYRNILATLNQLKNAQDQKEPEQDFIEEAQEPPKSDPKYAGQKIIEEAQEPPKSDPKYAGQKIIEEAQEPPKSEPKYAGQKMVEEAMEDLKDEYTFEAILGTGTYGSVCHLFHKGTEQQVAAKIVLKEKVGDYEIDLWAILEHPHILPLLKTFETAKYQVFLSPIKEGSLEGAVKNRKLTFAQLRHYLQGAFQGLNYLHVNGMCHLDVKGNNVLIGGGNGIICDFGFLAPKTLDLKNDCVGMPDWYRPPEASFHYGLDAPIPSGEACDQWGCGIMLMELCSDFPILRAKPEERNWLNHVCPVLIKVLQPEVFVARVQSFFSEVDSITALLLHLLIMDFLEINPEKRSTIQIALQHEFFEEQSKP</sequence>
<name>A0AAV6U814_9ARAC</name>
<dbReference type="PROSITE" id="PS50011">
    <property type="entry name" value="PROTEIN_KINASE_DOM"/>
    <property type="match status" value="1"/>
</dbReference>
<dbReference type="GO" id="GO:0005524">
    <property type="term" value="F:ATP binding"/>
    <property type="evidence" value="ECO:0007669"/>
    <property type="project" value="UniProtKB-UniRule"/>
</dbReference>
<proteinExistence type="inferred from homology"/>
<keyword evidence="8" id="KW-1185">Reference proteome</keyword>
<comment type="caution">
    <text evidence="7">The sequence shown here is derived from an EMBL/GenBank/DDBJ whole genome shotgun (WGS) entry which is preliminary data.</text>
</comment>
<keyword evidence="4" id="KW-0418">Kinase</keyword>
<protein>
    <recommendedName>
        <fullName evidence="6">Protein kinase domain-containing protein</fullName>
    </recommendedName>
</protein>
<organism evidence="7 8">
    <name type="scientific">Oedothorax gibbosus</name>
    <dbReference type="NCBI Taxonomy" id="931172"/>
    <lineage>
        <taxon>Eukaryota</taxon>
        <taxon>Metazoa</taxon>
        <taxon>Ecdysozoa</taxon>
        <taxon>Arthropoda</taxon>
        <taxon>Chelicerata</taxon>
        <taxon>Arachnida</taxon>
        <taxon>Araneae</taxon>
        <taxon>Araneomorphae</taxon>
        <taxon>Entelegynae</taxon>
        <taxon>Araneoidea</taxon>
        <taxon>Linyphiidae</taxon>
        <taxon>Erigoninae</taxon>
        <taxon>Oedothorax</taxon>
    </lineage>
</organism>
<comment type="similarity">
    <text evidence="4">Belongs to the protein kinase superfamily.</text>
</comment>
<evidence type="ECO:0000256" key="5">
    <source>
        <dbReference type="SAM" id="MobiDB-lite"/>
    </source>
</evidence>
<dbReference type="Gene3D" id="1.10.510.10">
    <property type="entry name" value="Transferase(Phosphotransferase) domain 1"/>
    <property type="match status" value="1"/>
</dbReference>
<keyword evidence="4" id="KW-0808">Transferase</keyword>
<evidence type="ECO:0000256" key="4">
    <source>
        <dbReference type="RuleBase" id="RU000304"/>
    </source>
</evidence>
<reference evidence="7 8" key="1">
    <citation type="journal article" date="2022" name="Nat. Ecol. Evol.">
        <title>A masculinizing supergene underlies an exaggerated male reproductive morph in a spider.</title>
        <authorList>
            <person name="Hendrickx F."/>
            <person name="De Corte Z."/>
            <person name="Sonet G."/>
            <person name="Van Belleghem S.M."/>
            <person name="Kostlbacher S."/>
            <person name="Vangestel C."/>
        </authorList>
    </citation>
    <scope>NUCLEOTIDE SEQUENCE [LARGE SCALE GENOMIC DNA]</scope>
    <source>
        <strain evidence="7">W744_W776</strain>
    </source>
</reference>
<dbReference type="InterPro" id="IPR011009">
    <property type="entry name" value="Kinase-like_dom_sf"/>
</dbReference>
<feature type="binding site" evidence="3">
    <location>
        <position position="182"/>
    </location>
    <ligand>
        <name>ATP</name>
        <dbReference type="ChEBI" id="CHEBI:30616"/>
    </ligand>
</feature>
<evidence type="ECO:0000313" key="7">
    <source>
        <dbReference type="EMBL" id="KAG8179756.1"/>
    </source>
</evidence>
<dbReference type="Proteomes" id="UP000827092">
    <property type="component" value="Unassembled WGS sequence"/>
</dbReference>
<dbReference type="PROSITE" id="PS00108">
    <property type="entry name" value="PROTEIN_KINASE_ST"/>
    <property type="match status" value="1"/>
</dbReference>
<dbReference type="SUPFAM" id="SSF56112">
    <property type="entry name" value="Protein kinase-like (PK-like)"/>
    <property type="match status" value="1"/>
</dbReference>
<keyword evidence="2 3" id="KW-0067">ATP-binding</keyword>
<gene>
    <name evidence="7" type="ORF">JTE90_022934</name>
</gene>
<dbReference type="PANTHER" id="PTHR44167">
    <property type="entry name" value="OVARIAN-SPECIFIC SERINE/THREONINE-PROTEIN KINASE LOK-RELATED"/>
    <property type="match status" value="1"/>
</dbReference>
<keyword evidence="4" id="KW-0723">Serine/threonine-protein kinase</keyword>
<evidence type="ECO:0000259" key="6">
    <source>
        <dbReference type="PROSITE" id="PS50011"/>
    </source>
</evidence>
<dbReference type="EMBL" id="JAFNEN010000604">
    <property type="protein sequence ID" value="KAG8179756.1"/>
    <property type="molecule type" value="Genomic_DNA"/>
</dbReference>